<dbReference type="EMBL" id="JATAAI010000013">
    <property type="protein sequence ID" value="KAK1741524.1"/>
    <property type="molecule type" value="Genomic_DNA"/>
</dbReference>
<dbReference type="Proteomes" id="UP001224775">
    <property type="component" value="Unassembled WGS sequence"/>
</dbReference>
<gene>
    <name evidence="2" type="ORF">QTG54_008002</name>
</gene>
<keyword evidence="1" id="KW-0732">Signal</keyword>
<feature type="chain" id="PRO_5042074949" evidence="1">
    <location>
        <begin position="24"/>
        <end position="208"/>
    </location>
</feature>
<protein>
    <submittedName>
        <fullName evidence="2">Uncharacterized protein</fullName>
    </submittedName>
</protein>
<organism evidence="2 3">
    <name type="scientific">Skeletonema marinoi</name>
    <dbReference type="NCBI Taxonomy" id="267567"/>
    <lineage>
        <taxon>Eukaryota</taxon>
        <taxon>Sar</taxon>
        <taxon>Stramenopiles</taxon>
        <taxon>Ochrophyta</taxon>
        <taxon>Bacillariophyta</taxon>
        <taxon>Coscinodiscophyceae</taxon>
        <taxon>Thalassiosirophycidae</taxon>
        <taxon>Thalassiosirales</taxon>
        <taxon>Skeletonemataceae</taxon>
        <taxon>Skeletonema</taxon>
        <taxon>Skeletonema marinoi-dohrnii complex</taxon>
    </lineage>
</organism>
<feature type="signal peptide" evidence="1">
    <location>
        <begin position="1"/>
        <end position="23"/>
    </location>
</feature>
<evidence type="ECO:0000313" key="2">
    <source>
        <dbReference type="EMBL" id="KAK1741524.1"/>
    </source>
</evidence>
<accession>A0AAD9DD20</accession>
<comment type="caution">
    <text evidence="2">The sequence shown here is derived from an EMBL/GenBank/DDBJ whole genome shotgun (WGS) entry which is preliminary data.</text>
</comment>
<name>A0AAD9DD20_9STRA</name>
<reference evidence="2" key="1">
    <citation type="submission" date="2023-06" db="EMBL/GenBank/DDBJ databases">
        <title>Survivors Of The Sea: Transcriptome response of Skeletonema marinoi to long-term dormancy.</title>
        <authorList>
            <person name="Pinder M.I.M."/>
            <person name="Kourtchenko O."/>
            <person name="Robertson E.K."/>
            <person name="Larsson T."/>
            <person name="Maumus F."/>
            <person name="Osuna-Cruz C.M."/>
            <person name="Vancaester E."/>
            <person name="Stenow R."/>
            <person name="Vandepoele K."/>
            <person name="Ploug H."/>
            <person name="Bruchert V."/>
            <person name="Godhe A."/>
            <person name="Topel M."/>
        </authorList>
    </citation>
    <scope>NUCLEOTIDE SEQUENCE</scope>
    <source>
        <strain evidence="2">R05AC</strain>
    </source>
</reference>
<keyword evidence="3" id="KW-1185">Reference proteome</keyword>
<sequence>MKAAQTLTTAAALLCALPASVVALSKVETRNLDIAEDDVSRGLMHVTVDFKDECLHKHKDVCIAAINAKLAAYPELFEDREAFEFEVNKVREATDEGYNIVSMRLNVDETTVGGLLGDGMIWYPYEWCLAADDCYTVGPWDCDVGIPLLPEQCCKMIQDSVPHEDMNGKYLECYTEYPVGSPSNPVNPGRVCIHTDADGIVVHIPKNE</sequence>
<evidence type="ECO:0000256" key="1">
    <source>
        <dbReference type="SAM" id="SignalP"/>
    </source>
</evidence>
<evidence type="ECO:0000313" key="3">
    <source>
        <dbReference type="Proteomes" id="UP001224775"/>
    </source>
</evidence>
<proteinExistence type="predicted"/>
<dbReference type="AlphaFoldDB" id="A0AAD9DD20"/>